<feature type="transmembrane region" description="Helical" evidence="10">
    <location>
        <begin position="178"/>
        <end position="203"/>
    </location>
</feature>
<keyword evidence="11" id="KW-0969">Cilium</keyword>
<feature type="transmembrane region" description="Helical" evidence="10">
    <location>
        <begin position="6"/>
        <end position="29"/>
    </location>
</feature>
<evidence type="ECO:0000256" key="10">
    <source>
        <dbReference type="RuleBase" id="RU362071"/>
    </source>
</evidence>
<evidence type="ECO:0000313" key="11">
    <source>
        <dbReference type="EMBL" id="CAJ1002447.1"/>
    </source>
</evidence>
<dbReference type="GO" id="GO:0006605">
    <property type="term" value="P:protein targeting"/>
    <property type="evidence" value="ECO:0007669"/>
    <property type="project" value="UniProtKB-UniRule"/>
</dbReference>
<keyword evidence="6 10" id="KW-1133">Transmembrane helix</keyword>
<dbReference type="KEGG" id="bayd:BSPP4475_08970"/>
<keyword evidence="12" id="KW-1185">Reference proteome</keyword>
<keyword evidence="11" id="KW-0966">Cell projection</keyword>
<keyword evidence="7 10" id="KW-0472">Membrane</keyword>
<evidence type="ECO:0000256" key="9">
    <source>
        <dbReference type="NCBIfam" id="TIGR01400"/>
    </source>
</evidence>
<comment type="subcellular location">
    <subcellularLocation>
        <location evidence="10">Cell membrane</location>
        <topology evidence="10">Multi-pass membrane protein</topology>
    </subcellularLocation>
    <subcellularLocation>
        <location evidence="10">Bacterial flagellum basal body</location>
    </subcellularLocation>
</comment>
<evidence type="ECO:0000256" key="8">
    <source>
        <dbReference type="ARBA" id="ARBA00023143"/>
    </source>
</evidence>
<evidence type="ECO:0000256" key="6">
    <source>
        <dbReference type="ARBA" id="ARBA00022989"/>
    </source>
</evidence>
<protein>
    <recommendedName>
        <fullName evidence="3 9">Flagellar biosynthetic protein FliR</fullName>
    </recommendedName>
</protein>
<keyword evidence="11" id="KW-0282">Flagellum</keyword>
<dbReference type="Proteomes" id="UP001189619">
    <property type="component" value="Chromosome"/>
</dbReference>
<evidence type="ECO:0000256" key="3">
    <source>
        <dbReference type="ARBA" id="ARBA00021717"/>
    </source>
</evidence>
<name>A0AA48MBC9_9BACL</name>
<dbReference type="PANTHER" id="PTHR30065:SF1">
    <property type="entry name" value="SURFACE PRESENTATION OF ANTIGENS PROTEIN SPAR"/>
    <property type="match status" value="1"/>
</dbReference>
<evidence type="ECO:0000256" key="4">
    <source>
        <dbReference type="ARBA" id="ARBA00022475"/>
    </source>
</evidence>
<comment type="similarity">
    <text evidence="2 10">Belongs to the FliR/MopE/SpaR family.</text>
</comment>
<dbReference type="NCBIfam" id="TIGR01400">
    <property type="entry name" value="fliR"/>
    <property type="match status" value="1"/>
</dbReference>
<accession>A0AA48MBC9</accession>
<keyword evidence="4 10" id="KW-1003">Cell membrane</keyword>
<dbReference type="GO" id="GO:0009425">
    <property type="term" value="C:bacterial-type flagellum basal body"/>
    <property type="evidence" value="ECO:0007669"/>
    <property type="project" value="UniProtKB-SubCell"/>
</dbReference>
<dbReference type="GO" id="GO:0005886">
    <property type="term" value="C:plasma membrane"/>
    <property type="evidence" value="ECO:0007669"/>
    <property type="project" value="UniProtKB-SubCell"/>
</dbReference>
<dbReference type="GO" id="GO:0044780">
    <property type="term" value="P:bacterial-type flagellum assembly"/>
    <property type="evidence" value="ECO:0007669"/>
    <property type="project" value="UniProtKB-UniRule"/>
</dbReference>
<evidence type="ECO:0000256" key="5">
    <source>
        <dbReference type="ARBA" id="ARBA00022692"/>
    </source>
</evidence>
<dbReference type="AlphaFoldDB" id="A0AA48MBC9"/>
<dbReference type="RefSeq" id="WP_216369253.1">
    <property type="nucleotide sequence ID" value="NZ_JAUSVZ010000003.1"/>
</dbReference>
<keyword evidence="5 10" id="KW-0812">Transmembrane</keyword>
<keyword evidence="8 10" id="KW-0975">Bacterial flagellum</keyword>
<evidence type="ECO:0000256" key="2">
    <source>
        <dbReference type="ARBA" id="ARBA00009772"/>
    </source>
</evidence>
<evidence type="ECO:0000256" key="7">
    <source>
        <dbReference type="ARBA" id="ARBA00023136"/>
    </source>
</evidence>
<dbReference type="InterPro" id="IPR006303">
    <property type="entry name" value="FliR"/>
</dbReference>
<sequence length="261" mass="28538">MIAAIMLHLPVLLLVFVRMTAFFVSAPFFSVRGVPNPYKIGLAFVLALISFSYVPVQGQIPLDLTFVLYAVKEALVGLILGVICELMYVTVQVAGGLMDMQMGLAMANVIDPRTGAYVPLTGNFKNILAMLYLLSINGHHVLIQGILASYQAIPLDKMWAAFGSEQVMWMAVKVFRDMFLSAFLIAAPIVVAIFLVDLSLGIIAKSVPQFNIFVVGLPIKLLASFLMLIVVMPAFLLTLNGLFEKMFRALAEMMKWLGGAA</sequence>
<organism evidence="11 12">
    <name type="scientific">Brevibacillus aydinogluensis</name>
    <dbReference type="NCBI Taxonomy" id="927786"/>
    <lineage>
        <taxon>Bacteria</taxon>
        <taxon>Bacillati</taxon>
        <taxon>Bacillota</taxon>
        <taxon>Bacilli</taxon>
        <taxon>Bacillales</taxon>
        <taxon>Paenibacillaceae</taxon>
        <taxon>Brevibacillus</taxon>
    </lineage>
</organism>
<reference evidence="11" key="1">
    <citation type="submission" date="2023-07" db="EMBL/GenBank/DDBJ databases">
        <authorList>
            <person name="Ivanov I."/>
            <person name="Teneva D."/>
            <person name="Stoikov I."/>
        </authorList>
    </citation>
    <scope>NUCLEOTIDE SEQUENCE</scope>
    <source>
        <strain evidence="11">4475</strain>
    </source>
</reference>
<proteinExistence type="inferred from homology"/>
<dbReference type="InterPro" id="IPR002010">
    <property type="entry name" value="T3SS_IM_R"/>
</dbReference>
<gene>
    <name evidence="11" type="primary">fliR</name>
    <name evidence="11" type="ORF">BSPP4475_08970</name>
</gene>
<evidence type="ECO:0000256" key="1">
    <source>
        <dbReference type="ARBA" id="ARBA00002578"/>
    </source>
</evidence>
<comment type="function">
    <text evidence="1 10">Role in flagellar biosynthesis.</text>
</comment>
<feature type="transmembrane region" description="Helical" evidence="10">
    <location>
        <begin position="223"/>
        <end position="243"/>
    </location>
</feature>
<evidence type="ECO:0000313" key="12">
    <source>
        <dbReference type="Proteomes" id="UP001189619"/>
    </source>
</evidence>
<feature type="transmembrane region" description="Helical" evidence="10">
    <location>
        <begin position="36"/>
        <end position="54"/>
    </location>
</feature>
<dbReference type="PANTHER" id="PTHR30065">
    <property type="entry name" value="FLAGELLAR BIOSYNTHETIC PROTEIN FLIR"/>
    <property type="match status" value="1"/>
</dbReference>
<feature type="transmembrane region" description="Helical" evidence="10">
    <location>
        <begin position="74"/>
        <end position="97"/>
    </location>
</feature>
<dbReference type="EMBL" id="OY569118">
    <property type="protein sequence ID" value="CAJ1002447.1"/>
    <property type="molecule type" value="Genomic_DNA"/>
</dbReference>
<dbReference type="Pfam" id="PF01311">
    <property type="entry name" value="Bac_export_1"/>
    <property type="match status" value="1"/>
</dbReference>